<name>A0ABV5WC60_9BACI</name>
<sequence>MVAVGKLLLAASLTGTVAVSTAAWDGGENVQAIKSYAISMSDKVSALAGDISFLNSSISGKNEQINKQKGKIAELEGTIAQLTAERDDLQAEVNRLTEENAQIPELKTQIETLKARIVELEGQVTGLQASLASLQADYDNTATELEKANGEISKANQESQELKDYAATLESESANTYNAAKVDRTNPMYAVEETNPTNPDEFPTLQGKGWNSLTYAFIDNDVKEVINGIIKTSVYQVSSSGNSPDLTVWLAETPVYHDGDLDALMDFLVKNTNIVDEPSSFNVDFVVLNSNTHIVTYNIHVDDATGQYIVNRVSN</sequence>
<protein>
    <recommendedName>
        <fullName evidence="5">Chromosome partition protein Smc</fullName>
    </recommendedName>
</protein>
<proteinExistence type="predicted"/>
<dbReference type="EMBL" id="JBHMAF010000019">
    <property type="protein sequence ID" value="MFB9757972.1"/>
    <property type="molecule type" value="Genomic_DNA"/>
</dbReference>
<evidence type="ECO:0000313" key="3">
    <source>
        <dbReference type="EMBL" id="MFB9757972.1"/>
    </source>
</evidence>
<organism evidence="3 4">
    <name type="scientific">Ectobacillus funiculus</name>
    <dbReference type="NCBI Taxonomy" id="137993"/>
    <lineage>
        <taxon>Bacteria</taxon>
        <taxon>Bacillati</taxon>
        <taxon>Bacillota</taxon>
        <taxon>Bacilli</taxon>
        <taxon>Bacillales</taxon>
        <taxon>Bacillaceae</taxon>
        <taxon>Ectobacillus</taxon>
    </lineage>
</organism>
<evidence type="ECO:0000313" key="4">
    <source>
        <dbReference type="Proteomes" id="UP001589609"/>
    </source>
</evidence>
<dbReference type="RefSeq" id="WP_379948214.1">
    <property type="nucleotide sequence ID" value="NZ_JBHMAF010000019.1"/>
</dbReference>
<keyword evidence="2" id="KW-0732">Signal</keyword>
<dbReference type="SUPFAM" id="SSF58100">
    <property type="entry name" value="Bacterial hemolysins"/>
    <property type="match status" value="1"/>
</dbReference>
<feature type="coiled-coil region" evidence="1">
    <location>
        <begin position="58"/>
        <end position="175"/>
    </location>
</feature>
<feature type="signal peptide" evidence="2">
    <location>
        <begin position="1"/>
        <end position="22"/>
    </location>
</feature>
<accession>A0ABV5WC60</accession>
<keyword evidence="4" id="KW-1185">Reference proteome</keyword>
<evidence type="ECO:0000256" key="1">
    <source>
        <dbReference type="SAM" id="Coils"/>
    </source>
</evidence>
<gene>
    <name evidence="3" type="ORF">ACFFMS_05395</name>
</gene>
<comment type="caution">
    <text evidence="3">The sequence shown here is derived from an EMBL/GenBank/DDBJ whole genome shotgun (WGS) entry which is preliminary data.</text>
</comment>
<evidence type="ECO:0008006" key="5">
    <source>
        <dbReference type="Google" id="ProtNLM"/>
    </source>
</evidence>
<evidence type="ECO:0000256" key="2">
    <source>
        <dbReference type="SAM" id="SignalP"/>
    </source>
</evidence>
<dbReference type="Proteomes" id="UP001589609">
    <property type="component" value="Unassembled WGS sequence"/>
</dbReference>
<dbReference type="Gene3D" id="1.10.287.1490">
    <property type="match status" value="1"/>
</dbReference>
<keyword evidence="1" id="KW-0175">Coiled coil</keyword>
<dbReference type="PANTHER" id="PTHR43941">
    <property type="entry name" value="STRUCTURAL MAINTENANCE OF CHROMOSOMES PROTEIN 2"/>
    <property type="match status" value="1"/>
</dbReference>
<reference evidence="3 4" key="1">
    <citation type="submission" date="2024-09" db="EMBL/GenBank/DDBJ databases">
        <authorList>
            <person name="Sun Q."/>
            <person name="Mori K."/>
        </authorList>
    </citation>
    <scope>NUCLEOTIDE SEQUENCE [LARGE SCALE GENOMIC DNA]</scope>
    <source>
        <strain evidence="3 4">JCM 11201</strain>
    </source>
</reference>
<feature type="chain" id="PRO_5045729894" description="Chromosome partition protein Smc" evidence="2">
    <location>
        <begin position="23"/>
        <end position="315"/>
    </location>
</feature>